<dbReference type="GO" id="GO:0046872">
    <property type="term" value="F:metal ion binding"/>
    <property type="evidence" value="ECO:0007669"/>
    <property type="project" value="UniProtKB-KW"/>
</dbReference>
<keyword evidence="2" id="KW-0479">Metal-binding</keyword>
<protein>
    <submittedName>
        <fullName evidence="6">Uncharacterized protein</fullName>
    </submittedName>
</protein>
<dbReference type="PANTHER" id="PTHR11851">
    <property type="entry name" value="METALLOPROTEASE"/>
    <property type="match status" value="1"/>
</dbReference>
<reference evidence="6 7" key="1">
    <citation type="submission" date="2020-04" db="EMBL/GenBank/DDBJ databases">
        <title>Plant Genome Project.</title>
        <authorList>
            <person name="Zhang R.-G."/>
        </authorList>
    </citation>
    <scope>NUCLEOTIDE SEQUENCE [LARGE SCALE GENOMIC DNA]</scope>
    <source>
        <strain evidence="6">YNK0</strain>
        <tissue evidence="6">Leaf</tissue>
    </source>
</reference>
<evidence type="ECO:0000256" key="1">
    <source>
        <dbReference type="ARBA" id="ARBA00022670"/>
    </source>
</evidence>
<evidence type="ECO:0000256" key="2">
    <source>
        <dbReference type="ARBA" id="ARBA00022723"/>
    </source>
</evidence>
<evidence type="ECO:0000313" key="6">
    <source>
        <dbReference type="EMBL" id="KAF8407218.1"/>
    </source>
</evidence>
<name>A0A835DKS6_TETSI</name>
<evidence type="ECO:0000256" key="5">
    <source>
        <dbReference type="ARBA" id="ARBA00023049"/>
    </source>
</evidence>
<keyword evidence="1" id="KW-0645">Protease</keyword>
<keyword evidence="7" id="KW-1185">Reference proteome</keyword>
<accession>A0A835DKS6</accession>
<dbReference type="Proteomes" id="UP000655225">
    <property type="component" value="Unassembled WGS sequence"/>
</dbReference>
<dbReference type="EMBL" id="JABCRI010000004">
    <property type="protein sequence ID" value="KAF8407218.1"/>
    <property type="molecule type" value="Genomic_DNA"/>
</dbReference>
<dbReference type="Gene3D" id="3.30.830.10">
    <property type="entry name" value="Metalloenzyme, LuxS/M16 peptidase-like"/>
    <property type="match status" value="1"/>
</dbReference>
<keyword evidence="3" id="KW-0378">Hydrolase</keyword>
<comment type="caution">
    <text evidence="6">The sequence shown here is derived from an EMBL/GenBank/DDBJ whole genome shotgun (WGS) entry which is preliminary data.</text>
</comment>
<dbReference type="OrthoDB" id="1938177at2759"/>
<sequence length="115" mass="13192">MEEVEGQVEEVIFDHLHATAFQYTPLGRTILGPAQNTKTITKSHLQNYISTHYTAPRMIISAAGAATTQLQECWLQKNQQFLLVLRFGLLMMMFHLDNLWLRSMVHLGQIQIPLL</sequence>
<dbReference type="GO" id="GO:0005739">
    <property type="term" value="C:mitochondrion"/>
    <property type="evidence" value="ECO:0007669"/>
    <property type="project" value="TreeGrafter"/>
</dbReference>
<dbReference type="AlphaFoldDB" id="A0A835DKS6"/>
<evidence type="ECO:0000256" key="3">
    <source>
        <dbReference type="ARBA" id="ARBA00022801"/>
    </source>
</evidence>
<proteinExistence type="predicted"/>
<dbReference type="GO" id="GO:0008237">
    <property type="term" value="F:metallopeptidase activity"/>
    <property type="evidence" value="ECO:0007669"/>
    <property type="project" value="UniProtKB-KW"/>
</dbReference>
<evidence type="ECO:0000256" key="4">
    <source>
        <dbReference type="ARBA" id="ARBA00022833"/>
    </source>
</evidence>
<dbReference type="PANTHER" id="PTHR11851:SF149">
    <property type="entry name" value="GH01077P"/>
    <property type="match status" value="1"/>
</dbReference>
<evidence type="ECO:0000313" key="7">
    <source>
        <dbReference type="Proteomes" id="UP000655225"/>
    </source>
</evidence>
<dbReference type="GO" id="GO:0006508">
    <property type="term" value="P:proteolysis"/>
    <property type="evidence" value="ECO:0007669"/>
    <property type="project" value="UniProtKB-KW"/>
</dbReference>
<organism evidence="6 7">
    <name type="scientific">Tetracentron sinense</name>
    <name type="common">Spur-leaf</name>
    <dbReference type="NCBI Taxonomy" id="13715"/>
    <lineage>
        <taxon>Eukaryota</taxon>
        <taxon>Viridiplantae</taxon>
        <taxon>Streptophyta</taxon>
        <taxon>Embryophyta</taxon>
        <taxon>Tracheophyta</taxon>
        <taxon>Spermatophyta</taxon>
        <taxon>Magnoliopsida</taxon>
        <taxon>Trochodendrales</taxon>
        <taxon>Trochodendraceae</taxon>
        <taxon>Tetracentron</taxon>
    </lineage>
</organism>
<dbReference type="SUPFAM" id="SSF63411">
    <property type="entry name" value="LuxS/MPP-like metallohydrolase"/>
    <property type="match status" value="1"/>
</dbReference>
<dbReference type="InterPro" id="IPR050361">
    <property type="entry name" value="MPP/UQCRC_Complex"/>
</dbReference>
<dbReference type="InterPro" id="IPR011249">
    <property type="entry name" value="Metalloenz_LuxS/M16"/>
</dbReference>
<gene>
    <name evidence="6" type="ORF">HHK36_006345</name>
</gene>
<keyword evidence="5" id="KW-0482">Metalloprotease</keyword>
<keyword evidence="4" id="KW-0862">Zinc</keyword>